<keyword evidence="3" id="KW-0408">Iron</keyword>
<evidence type="ECO:0000313" key="6">
    <source>
        <dbReference type="EMBL" id="TKK91455.1"/>
    </source>
</evidence>
<evidence type="ECO:0000256" key="2">
    <source>
        <dbReference type="ARBA" id="ARBA00022723"/>
    </source>
</evidence>
<dbReference type="PANTHER" id="PTHR21496">
    <property type="entry name" value="FERREDOXIN-RELATED"/>
    <property type="match status" value="1"/>
</dbReference>
<dbReference type="Pfam" id="PF00355">
    <property type="entry name" value="Rieske"/>
    <property type="match status" value="1"/>
</dbReference>
<dbReference type="GO" id="GO:0051537">
    <property type="term" value="F:2 iron, 2 sulfur cluster binding"/>
    <property type="evidence" value="ECO:0007669"/>
    <property type="project" value="UniProtKB-KW"/>
</dbReference>
<dbReference type="PROSITE" id="PS51296">
    <property type="entry name" value="RIESKE"/>
    <property type="match status" value="1"/>
</dbReference>
<evidence type="ECO:0000259" key="5">
    <source>
        <dbReference type="PROSITE" id="PS51296"/>
    </source>
</evidence>
<dbReference type="AlphaFoldDB" id="A0A4U3MPB7"/>
<keyword evidence="1" id="KW-0001">2Fe-2S</keyword>
<dbReference type="InterPro" id="IPR036922">
    <property type="entry name" value="Rieske_2Fe-2S_sf"/>
</dbReference>
<keyword evidence="7" id="KW-1185">Reference proteome</keyword>
<evidence type="ECO:0000256" key="4">
    <source>
        <dbReference type="ARBA" id="ARBA00023014"/>
    </source>
</evidence>
<gene>
    <name evidence="6" type="ORF">FDA94_01330</name>
</gene>
<dbReference type="InterPro" id="IPR017941">
    <property type="entry name" value="Rieske_2Fe-2S"/>
</dbReference>
<protein>
    <submittedName>
        <fullName evidence="6">Non-heme iron oxygenase ferredoxin subunit</fullName>
    </submittedName>
</protein>
<dbReference type="RefSeq" id="WP_137245143.1">
    <property type="nucleotide sequence ID" value="NZ_SZQA01000001.1"/>
</dbReference>
<dbReference type="OrthoDB" id="147178at2"/>
<dbReference type="SUPFAM" id="SSF50022">
    <property type="entry name" value="ISP domain"/>
    <property type="match status" value="1"/>
</dbReference>
<dbReference type="GO" id="GO:0046872">
    <property type="term" value="F:metal ion binding"/>
    <property type="evidence" value="ECO:0007669"/>
    <property type="project" value="UniProtKB-KW"/>
</dbReference>
<reference evidence="6 7" key="1">
    <citation type="submission" date="2019-04" db="EMBL/GenBank/DDBJ databases">
        <title>Herbidospora sp. NEAU-GS14.nov., a novel actinomycete isolated from soil.</title>
        <authorList>
            <person name="Han L."/>
        </authorList>
    </citation>
    <scope>NUCLEOTIDE SEQUENCE [LARGE SCALE GENOMIC DNA]</scope>
    <source>
        <strain evidence="6 7">NEAU-GS14</strain>
    </source>
</reference>
<dbReference type="CDD" id="cd03528">
    <property type="entry name" value="Rieske_RO_ferredoxin"/>
    <property type="match status" value="1"/>
</dbReference>
<proteinExistence type="predicted"/>
<keyword evidence="4" id="KW-0411">Iron-sulfur</keyword>
<dbReference type="PANTHER" id="PTHR21496:SF23">
    <property type="entry name" value="3-PHENYLPROPIONATE_CINNAMIC ACID DIOXYGENASE FERREDOXIN SUBUNIT"/>
    <property type="match status" value="1"/>
</dbReference>
<dbReference type="Proteomes" id="UP000308705">
    <property type="component" value="Unassembled WGS sequence"/>
</dbReference>
<dbReference type="GO" id="GO:0004497">
    <property type="term" value="F:monooxygenase activity"/>
    <property type="evidence" value="ECO:0007669"/>
    <property type="project" value="UniProtKB-ARBA"/>
</dbReference>
<name>A0A4U3MPB7_9ACTN</name>
<dbReference type="Gene3D" id="2.102.10.10">
    <property type="entry name" value="Rieske [2Fe-2S] iron-sulphur domain"/>
    <property type="match status" value="1"/>
</dbReference>
<evidence type="ECO:0000256" key="1">
    <source>
        <dbReference type="ARBA" id="ARBA00022714"/>
    </source>
</evidence>
<keyword evidence="2" id="KW-0479">Metal-binding</keyword>
<sequence length="119" mass="12752">MSAAPIKVCAVADLSVDQGLRVTSVSPPLAIFLTSDGTVHVLDDMCTHQNAALTDGWVDDCIVECPLHMSRFDLRTGEVDASPALLPVRVHRAEIVDGEVWVTLSEQAPNLPPGVRVHS</sequence>
<feature type="domain" description="Rieske" evidence="5">
    <location>
        <begin position="6"/>
        <end position="102"/>
    </location>
</feature>
<accession>A0A4U3MPB7</accession>
<comment type="caution">
    <text evidence="6">The sequence shown here is derived from an EMBL/GenBank/DDBJ whole genome shotgun (WGS) entry which is preliminary data.</text>
</comment>
<dbReference type="EMBL" id="SZQA01000001">
    <property type="protein sequence ID" value="TKK91455.1"/>
    <property type="molecule type" value="Genomic_DNA"/>
</dbReference>
<dbReference type="GO" id="GO:0016705">
    <property type="term" value="F:oxidoreductase activity, acting on paired donors, with incorporation or reduction of molecular oxygen"/>
    <property type="evidence" value="ECO:0007669"/>
    <property type="project" value="UniProtKB-ARBA"/>
</dbReference>
<evidence type="ECO:0000256" key="3">
    <source>
        <dbReference type="ARBA" id="ARBA00023004"/>
    </source>
</evidence>
<organism evidence="6 7">
    <name type="scientific">Herbidospora galbida</name>
    <dbReference type="NCBI Taxonomy" id="2575442"/>
    <lineage>
        <taxon>Bacteria</taxon>
        <taxon>Bacillati</taxon>
        <taxon>Actinomycetota</taxon>
        <taxon>Actinomycetes</taxon>
        <taxon>Streptosporangiales</taxon>
        <taxon>Streptosporangiaceae</taxon>
        <taxon>Herbidospora</taxon>
    </lineage>
</organism>
<evidence type="ECO:0000313" key="7">
    <source>
        <dbReference type="Proteomes" id="UP000308705"/>
    </source>
</evidence>